<feature type="domain" description="NarX-like N-terminal" evidence="6">
    <location>
        <begin position="147"/>
        <end position="221"/>
    </location>
</feature>
<proteinExistence type="predicted"/>
<accession>A0A6C1B6Q8</accession>
<evidence type="ECO:0000256" key="3">
    <source>
        <dbReference type="ARBA" id="ARBA00022989"/>
    </source>
</evidence>
<keyword evidence="2" id="KW-0812">Transmembrane</keyword>
<dbReference type="InterPro" id="IPR029095">
    <property type="entry name" value="NarX-like_N"/>
</dbReference>
<evidence type="ECO:0000259" key="6">
    <source>
        <dbReference type="Pfam" id="PF13675"/>
    </source>
</evidence>
<feature type="chain" id="PRO_5025652128" description="NarX-like N-terminal domain-containing protein" evidence="5">
    <location>
        <begin position="27"/>
        <end position="268"/>
    </location>
</feature>
<dbReference type="PROSITE" id="PS51318">
    <property type="entry name" value="TAT"/>
    <property type="match status" value="1"/>
</dbReference>
<organism evidence="7 8">
    <name type="scientific">Nitrogeniibacter mangrovi</name>
    <dbReference type="NCBI Taxonomy" id="2016596"/>
    <lineage>
        <taxon>Bacteria</taxon>
        <taxon>Pseudomonadati</taxon>
        <taxon>Pseudomonadota</taxon>
        <taxon>Betaproteobacteria</taxon>
        <taxon>Rhodocyclales</taxon>
        <taxon>Zoogloeaceae</taxon>
        <taxon>Nitrogeniibacter</taxon>
    </lineage>
</organism>
<dbReference type="KEGG" id="azq:G3580_16835"/>
<name>A0A6C1B6Q8_9RHOO</name>
<evidence type="ECO:0000256" key="1">
    <source>
        <dbReference type="ARBA" id="ARBA00004141"/>
    </source>
</evidence>
<protein>
    <recommendedName>
        <fullName evidence="6">NarX-like N-terminal domain-containing protein</fullName>
    </recommendedName>
</protein>
<evidence type="ECO:0000313" key="7">
    <source>
        <dbReference type="EMBL" id="QID19137.1"/>
    </source>
</evidence>
<feature type="signal peptide" evidence="5">
    <location>
        <begin position="1"/>
        <end position="26"/>
    </location>
</feature>
<keyword evidence="8" id="KW-1185">Reference proteome</keyword>
<evidence type="ECO:0000256" key="5">
    <source>
        <dbReference type="SAM" id="SignalP"/>
    </source>
</evidence>
<dbReference type="Pfam" id="PF13675">
    <property type="entry name" value="PilJ"/>
    <property type="match status" value="2"/>
</dbReference>
<dbReference type="RefSeq" id="WP_173767449.1">
    <property type="nucleotide sequence ID" value="NZ_CP048836.1"/>
</dbReference>
<gene>
    <name evidence="7" type="ORF">G3580_16835</name>
</gene>
<comment type="subcellular location">
    <subcellularLocation>
        <location evidence="1">Membrane</location>
        <topology evidence="1">Multi-pass membrane protein</topology>
    </subcellularLocation>
</comment>
<evidence type="ECO:0000313" key="8">
    <source>
        <dbReference type="Proteomes" id="UP000501991"/>
    </source>
</evidence>
<dbReference type="EMBL" id="CP048836">
    <property type="protein sequence ID" value="QID19137.1"/>
    <property type="molecule type" value="Genomic_DNA"/>
</dbReference>
<reference evidence="7 8" key="1">
    <citation type="submission" date="2020-02" db="EMBL/GenBank/DDBJ databases">
        <title>Nitrogenibacter mangrovi gen. nov., sp. nov. isolated from mangrove sediment, a denitrifying betaproteobacterium.</title>
        <authorList>
            <person name="Liao H."/>
            <person name="Tian Y."/>
        </authorList>
    </citation>
    <scope>NUCLEOTIDE SEQUENCE [LARGE SCALE GENOMIC DNA]</scope>
    <source>
        <strain evidence="7 8">M9-3-2</strain>
    </source>
</reference>
<feature type="domain" description="NarX-like N-terminal" evidence="6">
    <location>
        <begin position="32"/>
        <end position="126"/>
    </location>
</feature>
<evidence type="ECO:0000256" key="2">
    <source>
        <dbReference type="ARBA" id="ARBA00022692"/>
    </source>
</evidence>
<keyword evidence="4" id="KW-0472">Membrane</keyword>
<keyword evidence="5" id="KW-0732">Signal</keyword>
<evidence type="ECO:0000256" key="4">
    <source>
        <dbReference type="ARBA" id="ARBA00023136"/>
    </source>
</evidence>
<keyword evidence="3" id="KW-1133">Transmembrane helix</keyword>
<sequence>MERRRFFQALAAVGGLAAIAPLRAAAADRTIRVAEAINMAGRQRMLSQRAAKAWLMQAMGVLPERASTWLAASVTLFERQMSELRSLQPNADIARLLVEEAAAWQGYRAVLAQPATHASAMEVYRRSDAVLAAAHATTQAYERLASTSVGRLINVSGRQRMLSQRMAKDVCFARYGVETEASMAALAQAREEFVTALALLKAAPENTPRIRDELALADQQWFFFQDALGRSEASSGLKDIGTTSERILEQLNLVVGLYEQRFGAASQG</sequence>
<dbReference type="AlphaFoldDB" id="A0A6C1B6Q8"/>
<dbReference type="GO" id="GO:0016020">
    <property type="term" value="C:membrane"/>
    <property type="evidence" value="ECO:0007669"/>
    <property type="project" value="UniProtKB-SubCell"/>
</dbReference>
<dbReference type="Proteomes" id="UP000501991">
    <property type="component" value="Chromosome"/>
</dbReference>
<dbReference type="InterPro" id="IPR006311">
    <property type="entry name" value="TAT_signal"/>
</dbReference>